<feature type="non-terminal residue" evidence="1">
    <location>
        <position position="118"/>
    </location>
</feature>
<name>X1GGD8_9ZZZZ</name>
<dbReference type="EMBL" id="BARU01015141">
    <property type="protein sequence ID" value="GAH40674.1"/>
    <property type="molecule type" value="Genomic_DNA"/>
</dbReference>
<dbReference type="InterPro" id="IPR025332">
    <property type="entry name" value="DUF4238"/>
</dbReference>
<dbReference type="Pfam" id="PF14022">
    <property type="entry name" value="DUF4238"/>
    <property type="match status" value="1"/>
</dbReference>
<dbReference type="AlphaFoldDB" id="X1GGD8"/>
<proteinExistence type="predicted"/>
<protein>
    <submittedName>
        <fullName evidence="1">Uncharacterized protein</fullName>
    </submittedName>
</protein>
<feature type="non-terminal residue" evidence="1">
    <location>
        <position position="1"/>
    </location>
</feature>
<gene>
    <name evidence="1" type="ORF">S03H2_26249</name>
</gene>
<comment type="caution">
    <text evidence="1">The sequence shown here is derived from an EMBL/GenBank/DDBJ whole genome shotgun (WGS) entry which is preliminary data.</text>
</comment>
<evidence type="ECO:0000313" key="1">
    <source>
        <dbReference type="EMBL" id="GAH40674.1"/>
    </source>
</evidence>
<organism evidence="1">
    <name type="scientific">marine sediment metagenome</name>
    <dbReference type="NCBI Taxonomy" id="412755"/>
    <lineage>
        <taxon>unclassified sequences</taxon>
        <taxon>metagenomes</taxon>
        <taxon>ecological metagenomes</taxon>
    </lineage>
</organism>
<accession>X1GGD8</accession>
<sequence length="118" mass="13880">DLWLELITPEKTPNIVKVIPQMTWLFLTCEKFSAFLTCDNPVFYFQSIGIGKPESEITFPISSNIVLWATWRSDIQEGYLPIKNQAIKEINRRTATNATRFIYHARDEDWIPRFINKQ</sequence>
<reference evidence="1" key="1">
    <citation type="journal article" date="2014" name="Front. Microbiol.">
        <title>High frequency of phylogenetically diverse reductive dehalogenase-homologous genes in deep subseafloor sedimentary metagenomes.</title>
        <authorList>
            <person name="Kawai M."/>
            <person name="Futagami T."/>
            <person name="Toyoda A."/>
            <person name="Takaki Y."/>
            <person name="Nishi S."/>
            <person name="Hori S."/>
            <person name="Arai W."/>
            <person name="Tsubouchi T."/>
            <person name="Morono Y."/>
            <person name="Uchiyama I."/>
            <person name="Ito T."/>
            <person name="Fujiyama A."/>
            <person name="Inagaki F."/>
            <person name="Takami H."/>
        </authorList>
    </citation>
    <scope>NUCLEOTIDE SEQUENCE</scope>
    <source>
        <strain evidence="1">Expedition CK06-06</strain>
    </source>
</reference>